<dbReference type="Pfam" id="PF00079">
    <property type="entry name" value="Serpin"/>
    <property type="match status" value="1"/>
</dbReference>
<evidence type="ECO:0000313" key="4">
    <source>
        <dbReference type="EMBL" id="PIO66539.1"/>
    </source>
</evidence>
<protein>
    <recommendedName>
        <fullName evidence="3">Serpin domain-containing protein</fullName>
    </recommendedName>
</protein>
<dbReference type="PANTHER" id="PTHR11461">
    <property type="entry name" value="SERINE PROTEASE INHIBITOR, SERPIN"/>
    <property type="match status" value="1"/>
</dbReference>
<dbReference type="InterPro" id="IPR023796">
    <property type="entry name" value="Serpin_dom"/>
</dbReference>
<evidence type="ECO:0000313" key="5">
    <source>
        <dbReference type="Proteomes" id="UP000230423"/>
    </source>
</evidence>
<dbReference type="GO" id="GO:0004867">
    <property type="term" value="F:serine-type endopeptidase inhibitor activity"/>
    <property type="evidence" value="ECO:0007669"/>
    <property type="project" value="InterPro"/>
</dbReference>
<feature type="transmembrane region" description="Helical" evidence="2">
    <location>
        <begin position="12"/>
        <end position="29"/>
    </location>
</feature>
<sequence length="151" mass="16536">MLRYAPVNESLVLSPVSVIFALAMIQVGAKGTTKSQINSAVIAGASDQATEDYYANLYGKLQNASEGVRTNIANGFFLKHKCCSKRYAVKKDYEPKIKKKYGAKVQALDFDKAYGAVEAINGFVDRHTNGKIHELVTINSIKGMFYSLMTG</sequence>
<dbReference type="AlphaFoldDB" id="A0A2G9U8D5"/>
<gene>
    <name evidence="4" type="ORF">TELCIR_11745</name>
</gene>
<reference evidence="4 5" key="1">
    <citation type="submission" date="2015-09" db="EMBL/GenBank/DDBJ databases">
        <title>Draft genome of the parasitic nematode Teladorsagia circumcincta isolate WARC Sus (inbred).</title>
        <authorList>
            <person name="Mitreva M."/>
        </authorList>
    </citation>
    <scope>NUCLEOTIDE SEQUENCE [LARGE SCALE GENOMIC DNA]</scope>
    <source>
        <strain evidence="4 5">S</strain>
    </source>
</reference>
<feature type="domain" description="Serpin" evidence="3">
    <location>
        <begin position="8"/>
        <end position="140"/>
    </location>
</feature>
<name>A0A2G9U8D5_TELCI</name>
<evidence type="ECO:0000256" key="2">
    <source>
        <dbReference type="SAM" id="Phobius"/>
    </source>
</evidence>
<keyword evidence="2" id="KW-0812">Transmembrane</keyword>
<proteinExistence type="inferred from homology"/>
<dbReference type="InterPro" id="IPR000215">
    <property type="entry name" value="Serpin_fam"/>
</dbReference>
<dbReference type="PANTHER" id="PTHR11461:SF211">
    <property type="entry name" value="GH10112P-RELATED"/>
    <property type="match status" value="1"/>
</dbReference>
<keyword evidence="2" id="KW-0472">Membrane</keyword>
<dbReference type="Proteomes" id="UP000230423">
    <property type="component" value="Unassembled WGS sequence"/>
</dbReference>
<evidence type="ECO:0000256" key="1">
    <source>
        <dbReference type="ARBA" id="ARBA00009500"/>
    </source>
</evidence>
<dbReference type="OrthoDB" id="9518664at2759"/>
<dbReference type="SUPFAM" id="SSF56574">
    <property type="entry name" value="Serpins"/>
    <property type="match status" value="1"/>
</dbReference>
<comment type="similarity">
    <text evidence="1">Belongs to the serpin family.</text>
</comment>
<dbReference type="InterPro" id="IPR036186">
    <property type="entry name" value="Serpin_sf"/>
</dbReference>
<evidence type="ECO:0000259" key="3">
    <source>
        <dbReference type="Pfam" id="PF00079"/>
    </source>
</evidence>
<accession>A0A2G9U8D5</accession>
<keyword evidence="2" id="KW-1133">Transmembrane helix</keyword>
<dbReference type="GO" id="GO:0005615">
    <property type="term" value="C:extracellular space"/>
    <property type="evidence" value="ECO:0007669"/>
    <property type="project" value="InterPro"/>
</dbReference>
<keyword evidence="5" id="KW-1185">Reference proteome</keyword>
<dbReference type="InterPro" id="IPR042178">
    <property type="entry name" value="Serpin_sf_1"/>
</dbReference>
<dbReference type="Gene3D" id="3.30.497.10">
    <property type="entry name" value="Antithrombin, subunit I, domain 2"/>
    <property type="match status" value="1"/>
</dbReference>
<organism evidence="4 5">
    <name type="scientific">Teladorsagia circumcincta</name>
    <name type="common">Brown stomach worm</name>
    <name type="synonym">Ostertagia circumcincta</name>
    <dbReference type="NCBI Taxonomy" id="45464"/>
    <lineage>
        <taxon>Eukaryota</taxon>
        <taxon>Metazoa</taxon>
        <taxon>Ecdysozoa</taxon>
        <taxon>Nematoda</taxon>
        <taxon>Chromadorea</taxon>
        <taxon>Rhabditida</taxon>
        <taxon>Rhabditina</taxon>
        <taxon>Rhabditomorpha</taxon>
        <taxon>Strongyloidea</taxon>
        <taxon>Trichostrongylidae</taxon>
        <taxon>Teladorsagia</taxon>
    </lineage>
</organism>
<dbReference type="EMBL" id="KZ348198">
    <property type="protein sequence ID" value="PIO66539.1"/>
    <property type="molecule type" value="Genomic_DNA"/>
</dbReference>